<reference evidence="2 3" key="1">
    <citation type="submission" date="2016-07" db="EMBL/GenBank/DDBJ databases">
        <title>Pervasive Adenine N6-methylation of Active Genes in Fungi.</title>
        <authorList>
            <consortium name="DOE Joint Genome Institute"/>
            <person name="Mondo S.J."/>
            <person name="Dannebaum R.O."/>
            <person name="Kuo R.C."/>
            <person name="Labutti K."/>
            <person name="Haridas S."/>
            <person name="Kuo A."/>
            <person name="Salamov A."/>
            <person name="Ahrendt S.R."/>
            <person name="Lipzen A."/>
            <person name="Sullivan W."/>
            <person name="Andreopoulos W.B."/>
            <person name="Clum A."/>
            <person name="Lindquist E."/>
            <person name="Daum C."/>
            <person name="Ramamoorthy G.K."/>
            <person name="Gryganskyi A."/>
            <person name="Culley D."/>
            <person name="Magnuson J.K."/>
            <person name="James T.Y."/>
            <person name="O'Malley M.A."/>
            <person name="Stajich J.E."/>
            <person name="Spatafora J.W."/>
            <person name="Visel A."/>
            <person name="Grigoriev I.V."/>
        </authorList>
    </citation>
    <scope>NUCLEOTIDE SEQUENCE [LARGE SCALE GENOMIC DNA]</scope>
    <source>
        <strain evidence="2 3">NRRL 2496</strain>
    </source>
</reference>
<sequence length="337" mass="37608">MAPQNVNQDDFQPSELGYGAGALSGTYDAIDPSWPEAACREALRSGINVFDTSPYYGRSEYILGEALDALREEFPRSTYYLQTKVGRYGYTTKDMDYSAERIRASVAESMKRLRTDYLDVVLAHDVEFVPFEKVVGPGYVLEALFDLKKQGKLKYVGISGYPLPVMLKIAEHQHAKGQPLDVILSYCHYSLQNTKFAEYAPKFRAAGVRYVMSASPLAMALFRDAGPPAWHPAHAELRAAAAQAALVAKNAGFNISELASKFAFSGRDTFNLQSTVIGLENKDDVKKAIEAWQSVKRRQRGEEQVPENEVKVLEEIHALLAPYKDYSWESPTAKERA</sequence>
<comment type="caution">
    <text evidence="2">The sequence shown here is derived from an EMBL/GenBank/DDBJ whole genome shotgun (WGS) entry which is preliminary data.</text>
</comment>
<evidence type="ECO:0000313" key="3">
    <source>
        <dbReference type="Proteomes" id="UP000242180"/>
    </source>
</evidence>
<organism evidence="2 3">
    <name type="scientific">Syncephalastrum racemosum</name>
    <name type="common">Filamentous fungus</name>
    <dbReference type="NCBI Taxonomy" id="13706"/>
    <lineage>
        <taxon>Eukaryota</taxon>
        <taxon>Fungi</taxon>
        <taxon>Fungi incertae sedis</taxon>
        <taxon>Mucoromycota</taxon>
        <taxon>Mucoromycotina</taxon>
        <taxon>Mucoromycetes</taxon>
        <taxon>Mucorales</taxon>
        <taxon>Syncephalastraceae</taxon>
        <taxon>Syncephalastrum</taxon>
    </lineage>
</organism>
<dbReference type="Gene3D" id="3.20.20.100">
    <property type="entry name" value="NADP-dependent oxidoreductase domain"/>
    <property type="match status" value="1"/>
</dbReference>
<proteinExistence type="predicted"/>
<dbReference type="OMA" id="FPRSSYK"/>
<dbReference type="InterPro" id="IPR020471">
    <property type="entry name" value="AKR"/>
</dbReference>
<dbReference type="GO" id="GO:0070485">
    <property type="term" value="P:dehydro-D-arabinono-1,4-lactone biosynthetic process"/>
    <property type="evidence" value="ECO:0007669"/>
    <property type="project" value="EnsemblFungi"/>
</dbReference>
<dbReference type="InterPro" id="IPR023210">
    <property type="entry name" value="NADP_OxRdtase_dom"/>
</dbReference>
<dbReference type="PRINTS" id="PR00069">
    <property type="entry name" value="ALDKETRDTASE"/>
</dbReference>
<dbReference type="GO" id="GO:0005829">
    <property type="term" value="C:cytosol"/>
    <property type="evidence" value="ECO:0007669"/>
    <property type="project" value="TreeGrafter"/>
</dbReference>
<dbReference type="InterPro" id="IPR036812">
    <property type="entry name" value="NAD(P)_OxRdtase_dom_sf"/>
</dbReference>
<accession>A0A1X2HGT4</accession>
<dbReference type="Pfam" id="PF00248">
    <property type="entry name" value="Aldo_ket_red"/>
    <property type="match status" value="1"/>
</dbReference>
<dbReference type="GO" id="GO:0045290">
    <property type="term" value="F:D-arabinose 1-dehydrogenase [NAD(P)+] activity"/>
    <property type="evidence" value="ECO:0007669"/>
    <property type="project" value="EnsemblFungi"/>
</dbReference>
<name>A0A1X2HGT4_SYNRA</name>
<protein>
    <submittedName>
        <fullName evidence="2">NADP-dependent oxidoreductase domain-containing protein</fullName>
    </submittedName>
</protein>
<dbReference type="EMBL" id="MCGN01000004">
    <property type="protein sequence ID" value="ORY98128.1"/>
    <property type="molecule type" value="Genomic_DNA"/>
</dbReference>
<gene>
    <name evidence="2" type="ORF">BCR43DRAFT_514458</name>
</gene>
<feature type="domain" description="NADP-dependent oxidoreductase" evidence="1">
    <location>
        <begin position="15"/>
        <end position="293"/>
    </location>
</feature>
<evidence type="ECO:0000313" key="2">
    <source>
        <dbReference type="EMBL" id="ORY98128.1"/>
    </source>
</evidence>
<keyword evidence="3" id="KW-1185">Reference proteome</keyword>
<dbReference type="OrthoDB" id="5286008at2759"/>
<evidence type="ECO:0000259" key="1">
    <source>
        <dbReference type="Pfam" id="PF00248"/>
    </source>
</evidence>
<dbReference type="InParanoid" id="A0A1X2HGT4"/>
<dbReference type="PANTHER" id="PTHR42686">
    <property type="entry name" value="GH17980P-RELATED"/>
    <property type="match status" value="1"/>
</dbReference>
<dbReference type="PANTHER" id="PTHR42686:SF1">
    <property type="entry name" value="GH17980P-RELATED"/>
    <property type="match status" value="1"/>
</dbReference>
<dbReference type="SUPFAM" id="SSF51430">
    <property type="entry name" value="NAD(P)-linked oxidoreductase"/>
    <property type="match status" value="1"/>
</dbReference>
<dbReference type="STRING" id="13706.A0A1X2HGT4"/>
<dbReference type="Proteomes" id="UP000242180">
    <property type="component" value="Unassembled WGS sequence"/>
</dbReference>
<dbReference type="AlphaFoldDB" id="A0A1X2HGT4"/>